<dbReference type="Proteomes" id="UP000315385">
    <property type="component" value="Unassembled WGS sequence"/>
</dbReference>
<comment type="caution">
    <text evidence="1">The sequence shown here is derived from an EMBL/GenBank/DDBJ whole genome shotgun (WGS) entry which is preliminary data.</text>
</comment>
<gene>
    <name evidence="1" type="ORF">EWF95_02615</name>
</gene>
<dbReference type="AlphaFoldDB" id="A0A544QQY0"/>
<accession>A0A544QQY0</accession>
<proteinExistence type="predicted"/>
<dbReference type="RefSeq" id="WP_142442500.1">
    <property type="nucleotide sequence ID" value="NZ_SESI01000001.1"/>
</dbReference>
<organism evidence="1 2">
    <name type="scientific">Halonotius roseus</name>
    <dbReference type="NCBI Taxonomy" id="2511997"/>
    <lineage>
        <taxon>Archaea</taxon>
        <taxon>Methanobacteriati</taxon>
        <taxon>Methanobacteriota</taxon>
        <taxon>Stenosarchaea group</taxon>
        <taxon>Halobacteria</taxon>
        <taxon>Halobacteriales</taxon>
        <taxon>Haloferacaceae</taxon>
        <taxon>Halonotius</taxon>
    </lineage>
</organism>
<reference evidence="1 2" key="1">
    <citation type="submission" date="2019-02" db="EMBL/GenBank/DDBJ databases">
        <title>Halonotius sp. a new haloqrchaeon isolated from saline water.</title>
        <authorList>
            <person name="Duran-Viseras A."/>
            <person name="Sanchez-Porro C."/>
            <person name="Ventosa A."/>
        </authorList>
    </citation>
    <scope>NUCLEOTIDE SEQUENCE [LARGE SCALE GENOMIC DNA]</scope>
    <source>
        <strain evidence="1 2">F9-27</strain>
    </source>
</reference>
<dbReference type="OrthoDB" id="346397at2157"/>
<keyword evidence="2" id="KW-1185">Reference proteome</keyword>
<dbReference type="EMBL" id="SESI01000001">
    <property type="protein sequence ID" value="TQQ81847.1"/>
    <property type="molecule type" value="Genomic_DNA"/>
</dbReference>
<name>A0A544QQY0_9EURY</name>
<sequence>MSFAPWYSPKRINVTKDRDLNRQDNFCGGEDVTDLGEKNSDIHVSGRLLKSELSSFKNSLGSSETFDLTTEGFNGEVRVGGGEYEGPIGKDAETREFFFSYSLDLVSTGKDE</sequence>
<evidence type="ECO:0000313" key="1">
    <source>
        <dbReference type="EMBL" id="TQQ81847.1"/>
    </source>
</evidence>
<evidence type="ECO:0000313" key="2">
    <source>
        <dbReference type="Proteomes" id="UP000315385"/>
    </source>
</evidence>
<protein>
    <submittedName>
        <fullName evidence="1">Uncharacterized protein</fullName>
    </submittedName>
</protein>